<comment type="caution">
    <text evidence="1">The sequence shown here is derived from an EMBL/GenBank/DDBJ whole genome shotgun (WGS) entry which is preliminary data.</text>
</comment>
<dbReference type="Proteomes" id="UP000663828">
    <property type="component" value="Unassembled WGS sequence"/>
</dbReference>
<evidence type="ECO:0000313" key="1">
    <source>
        <dbReference type="EMBL" id="CAF1672046.1"/>
    </source>
</evidence>
<keyword evidence="2" id="KW-1185">Reference proteome</keyword>
<protein>
    <submittedName>
        <fullName evidence="1">Uncharacterized protein</fullName>
    </submittedName>
</protein>
<evidence type="ECO:0000313" key="2">
    <source>
        <dbReference type="Proteomes" id="UP000663828"/>
    </source>
</evidence>
<dbReference type="EMBL" id="CAJNOR010013206">
    <property type="protein sequence ID" value="CAF1672046.1"/>
    <property type="molecule type" value="Genomic_DNA"/>
</dbReference>
<reference evidence="1" key="1">
    <citation type="submission" date="2021-02" db="EMBL/GenBank/DDBJ databases">
        <authorList>
            <person name="Nowell W R."/>
        </authorList>
    </citation>
    <scope>NUCLEOTIDE SEQUENCE</scope>
</reference>
<dbReference type="AlphaFoldDB" id="A0A816GBG9"/>
<gene>
    <name evidence="1" type="ORF">XAT740_LOCUS58874</name>
</gene>
<name>A0A816GBG9_ADIRI</name>
<sequence length="150" mass="17040">MIKLQKINGFIEGNSSSFPIGPRLNNPARKRPVSWYSGDFMETVFPMSGSGDRIYRVWTGTDKSMPKPVAGNGYRFSPSDSWHFPGGFRSEMASFLRDFVGNSWNPASGTIVLGYYRREKHIEEIDPRFDVQTPVNCQDDSWHEHAIADC</sequence>
<organism evidence="1 2">
    <name type="scientific">Adineta ricciae</name>
    <name type="common">Rotifer</name>
    <dbReference type="NCBI Taxonomy" id="249248"/>
    <lineage>
        <taxon>Eukaryota</taxon>
        <taxon>Metazoa</taxon>
        <taxon>Spiralia</taxon>
        <taxon>Gnathifera</taxon>
        <taxon>Rotifera</taxon>
        <taxon>Eurotatoria</taxon>
        <taxon>Bdelloidea</taxon>
        <taxon>Adinetida</taxon>
        <taxon>Adinetidae</taxon>
        <taxon>Adineta</taxon>
    </lineage>
</organism>
<proteinExistence type="predicted"/>
<accession>A0A816GBG9</accession>